<evidence type="ECO:0000313" key="3">
    <source>
        <dbReference type="EMBL" id="KAH7514393.1"/>
    </source>
</evidence>
<accession>A0A978UHW2</accession>
<comment type="caution">
    <text evidence="3">The sequence shown here is derived from an EMBL/GenBank/DDBJ whole genome shotgun (WGS) entry which is preliminary data.</text>
</comment>
<sequence length="106" mass="11780">MQSAKEKLSNMASSAKEHLNIFKAKAQEKGEKATASTEEEKKIAEEERKAKEAEAKRDLHEAKAGHAADKNFHTHRPHNDHHDPPLSGSTLPTYPLGGHRPGHKYP</sequence>
<dbReference type="PANTHER" id="PTHR33493:SF6">
    <property type="entry name" value="LATE EMBRYOGENESIS ABUNDANT PROTEIN 6"/>
    <property type="match status" value="1"/>
</dbReference>
<evidence type="ECO:0000313" key="4">
    <source>
        <dbReference type="Proteomes" id="UP000813462"/>
    </source>
</evidence>
<comment type="similarity">
    <text evidence="1">Belongs to the LEA type 1 family.</text>
</comment>
<reference evidence="3" key="1">
    <citation type="journal article" date="2021" name="Front. Plant Sci.">
        <title>Chromosome-Scale Genome Assembly for Chinese Sour Jujube and Insights Into Its Genome Evolution and Domestication Signature.</title>
        <authorList>
            <person name="Shen L.-Y."/>
            <person name="Luo H."/>
            <person name="Wang X.-L."/>
            <person name="Wang X.-M."/>
            <person name="Qiu X.-J."/>
            <person name="Liu H."/>
            <person name="Zhou S.-S."/>
            <person name="Jia K.-H."/>
            <person name="Nie S."/>
            <person name="Bao Y.-T."/>
            <person name="Zhang R.-G."/>
            <person name="Yun Q.-Z."/>
            <person name="Chai Y.-H."/>
            <person name="Lu J.-Y."/>
            <person name="Li Y."/>
            <person name="Zhao S.-W."/>
            <person name="Mao J.-F."/>
            <person name="Jia S.-G."/>
            <person name="Mao Y.-M."/>
        </authorList>
    </citation>
    <scope>NUCLEOTIDE SEQUENCE</scope>
    <source>
        <strain evidence="3">AT0</strain>
        <tissue evidence="3">Leaf</tissue>
    </source>
</reference>
<name>A0A978UHW2_ZIZJJ</name>
<evidence type="ECO:0008006" key="5">
    <source>
        <dbReference type="Google" id="ProtNLM"/>
    </source>
</evidence>
<dbReference type="PANTHER" id="PTHR33493">
    <property type="entry name" value="LATE EMBRYOGENESIS ABUNDANT PROTEIN 6-RELATED"/>
    <property type="match status" value="1"/>
</dbReference>
<dbReference type="Proteomes" id="UP000813462">
    <property type="component" value="Unassembled WGS sequence"/>
</dbReference>
<evidence type="ECO:0000256" key="1">
    <source>
        <dbReference type="ARBA" id="ARBA00010975"/>
    </source>
</evidence>
<dbReference type="EMBL" id="JAEACU010000011">
    <property type="protein sequence ID" value="KAH7514393.1"/>
    <property type="molecule type" value="Genomic_DNA"/>
</dbReference>
<feature type="region of interest" description="Disordered" evidence="2">
    <location>
        <begin position="1"/>
        <end position="106"/>
    </location>
</feature>
<proteinExistence type="inferred from homology"/>
<protein>
    <recommendedName>
        <fullName evidence="5">Late embryogenesis abundant protein 6</fullName>
    </recommendedName>
</protein>
<dbReference type="OrthoDB" id="1193703at2759"/>
<feature type="compositionally biased region" description="Basic and acidic residues" evidence="2">
    <location>
        <begin position="15"/>
        <end position="72"/>
    </location>
</feature>
<dbReference type="Pfam" id="PF03760">
    <property type="entry name" value="LEA_1"/>
    <property type="match status" value="1"/>
</dbReference>
<dbReference type="GO" id="GO:0009793">
    <property type="term" value="P:embryo development ending in seed dormancy"/>
    <property type="evidence" value="ECO:0007669"/>
    <property type="project" value="InterPro"/>
</dbReference>
<organism evidence="3 4">
    <name type="scientific">Ziziphus jujuba var. spinosa</name>
    <dbReference type="NCBI Taxonomy" id="714518"/>
    <lineage>
        <taxon>Eukaryota</taxon>
        <taxon>Viridiplantae</taxon>
        <taxon>Streptophyta</taxon>
        <taxon>Embryophyta</taxon>
        <taxon>Tracheophyta</taxon>
        <taxon>Spermatophyta</taxon>
        <taxon>Magnoliopsida</taxon>
        <taxon>eudicotyledons</taxon>
        <taxon>Gunneridae</taxon>
        <taxon>Pentapetalae</taxon>
        <taxon>rosids</taxon>
        <taxon>fabids</taxon>
        <taxon>Rosales</taxon>
        <taxon>Rhamnaceae</taxon>
        <taxon>Paliureae</taxon>
        <taxon>Ziziphus</taxon>
    </lineage>
</organism>
<gene>
    <name evidence="3" type="ORF">FEM48_Zijuj11G0085000</name>
</gene>
<evidence type="ECO:0000256" key="2">
    <source>
        <dbReference type="SAM" id="MobiDB-lite"/>
    </source>
</evidence>
<dbReference type="AlphaFoldDB" id="A0A978UHW2"/>
<dbReference type="InterPro" id="IPR005513">
    <property type="entry name" value="LEA_1"/>
</dbReference>